<evidence type="ECO:0000313" key="1">
    <source>
        <dbReference type="EMBL" id="TDT74008.1"/>
    </source>
</evidence>
<protein>
    <submittedName>
        <fullName evidence="1">Uncharacterized protein DUF3489</fullName>
    </submittedName>
</protein>
<dbReference type="OrthoDB" id="7206991at2"/>
<reference evidence="1 2" key="1">
    <citation type="submission" date="2019-03" db="EMBL/GenBank/DDBJ databases">
        <title>Genomic Encyclopedia of Archaeal and Bacterial Type Strains, Phase II (KMG-II): from individual species to whole genera.</title>
        <authorList>
            <person name="Goeker M."/>
        </authorList>
    </citation>
    <scope>NUCLEOTIDE SEQUENCE [LARGE SCALE GENOMIC DNA]</scope>
    <source>
        <strain evidence="1 2">DSM 29467</strain>
    </source>
</reference>
<dbReference type="Proteomes" id="UP000294563">
    <property type="component" value="Unassembled WGS sequence"/>
</dbReference>
<keyword evidence="2" id="KW-1185">Reference proteome</keyword>
<comment type="caution">
    <text evidence="1">The sequence shown here is derived from an EMBL/GenBank/DDBJ whole genome shotgun (WGS) entry which is preliminary data.</text>
</comment>
<accession>A0A4R7LEF4</accession>
<dbReference type="AlphaFoldDB" id="A0A4R7LEF4"/>
<evidence type="ECO:0000313" key="2">
    <source>
        <dbReference type="Proteomes" id="UP000294563"/>
    </source>
</evidence>
<dbReference type="Pfam" id="PF11994">
    <property type="entry name" value="DUF3489"/>
    <property type="match status" value="1"/>
</dbReference>
<proteinExistence type="predicted"/>
<name>A0A4R7LEF4_9RHOB</name>
<dbReference type="EMBL" id="SOBH01000003">
    <property type="protein sequence ID" value="TDT74008.1"/>
    <property type="molecule type" value="Genomic_DNA"/>
</dbReference>
<dbReference type="InterPro" id="IPR021880">
    <property type="entry name" value="DUF3489"/>
</dbReference>
<sequence>MTNSPKKRTTKKDQLIKLLGTKSGNDIKSLSAKLGWQQHTTRAAMSGLRKAGFEVVNEKPANGGISKYRIVSSPAMPQGTTAVVEAHGA</sequence>
<dbReference type="RefSeq" id="WP_134015412.1">
    <property type="nucleotide sequence ID" value="NZ_SOBH01000003.1"/>
</dbReference>
<organism evidence="1 2">
    <name type="scientific">Litoreibacter halocynthiae</name>
    <dbReference type="NCBI Taxonomy" id="1242689"/>
    <lineage>
        <taxon>Bacteria</taxon>
        <taxon>Pseudomonadati</taxon>
        <taxon>Pseudomonadota</taxon>
        <taxon>Alphaproteobacteria</taxon>
        <taxon>Rhodobacterales</taxon>
        <taxon>Roseobacteraceae</taxon>
        <taxon>Litoreibacter</taxon>
    </lineage>
</organism>
<gene>
    <name evidence="1" type="ORF">BDE40_2788</name>
</gene>